<dbReference type="AlphaFoldDB" id="A0A0G1N1G2"/>
<evidence type="ECO:0000313" key="3">
    <source>
        <dbReference type="Proteomes" id="UP000034727"/>
    </source>
</evidence>
<accession>A0A0G1N1G2</accession>
<dbReference type="InterPro" id="IPR036515">
    <property type="entry name" value="Transposase_17_sf"/>
</dbReference>
<evidence type="ECO:0000259" key="1">
    <source>
        <dbReference type="SMART" id="SM01321"/>
    </source>
</evidence>
<name>A0A0G1N1G2_9BACT</name>
<dbReference type="GO" id="GO:0003677">
    <property type="term" value="F:DNA binding"/>
    <property type="evidence" value="ECO:0007669"/>
    <property type="project" value="InterPro"/>
</dbReference>
<dbReference type="InterPro" id="IPR002686">
    <property type="entry name" value="Transposase_17"/>
</dbReference>
<protein>
    <recommendedName>
        <fullName evidence="1">Transposase IS200-like domain-containing protein</fullName>
    </recommendedName>
</protein>
<dbReference type="Gene3D" id="3.30.70.1290">
    <property type="entry name" value="Transposase IS200-like"/>
    <property type="match status" value="1"/>
</dbReference>
<feature type="domain" description="Transposase IS200-like" evidence="1">
    <location>
        <begin position="1"/>
        <end position="147"/>
    </location>
</feature>
<sequence>MEIYHILTRGTEKRKIFQDEKDNFRFVHDLYEFNDEEPVNSSLTFSRKCYDVSRPNIGAEEGESRRKRKLLVTIHAFAIMPNHYHLLLSPLSERAVFFFMKKLNGGYARYFNQKYERKGRLFQSAFKSILVEHESHFIHLPYYIHCNRLDAAFPGWRKRELDNPTAAIGHLNKDRWSSHKDFMGEKNFPSVTQRDFLLEYFGGTEGYKENMKSWLESFSENKIGGLNLE</sequence>
<dbReference type="Proteomes" id="UP000034727">
    <property type="component" value="Unassembled WGS sequence"/>
</dbReference>
<dbReference type="Pfam" id="PF01797">
    <property type="entry name" value="Y1_Tnp"/>
    <property type="match status" value="1"/>
</dbReference>
<reference evidence="2 3" key="1">
    <citation type="journal article" date="2015" name="Nature">
        <title>rRNA introns, odd ribosomes, and small enigmatic genomes across a large radiation of phyla.</title>
        <authorList>
            <person name="Brown C.T."/>
            <person name="Hug L.A."/>
            <person name="Thomas B.C."/>
            <person name="Sharon I."/>
            <person name="Castelle C.J."/>
            <person name="Singh A."/>
            <person name="Wilkins M.J."/>
            <person name="Williams K.H."/>
            <person name="Banfield J.F."/>
        </authorList>
    </citation>
    <scope>NUCLEOTIDE SEQUENCE [LARGE SCALE GENOMIC DNA]</scope>
</reference>
<dbReference type="SUPFAM" id="SSF143422">
    <property type="entry name" value="Transposase IS200-like"/>
    <property type="match status" value="1"/>
</dbReference>
<organism evidence="2 3">
    <name type="scientific">Candidatus Jorgensenbacteria bacterium GW2011_GWA2_45_9</name>
    <dbReference type="NCBI Taxonomy" id="1618663"/>
    <lineage>
        <taxon>Bacteria</taxon>
        <taxon>Candidatus Joergenseniibacteriota</taxon>
    </lineage>
</organism>
<evidence type="ECO:0000313" key="2">
    <source>
        <dbReference type="EMBL" id="KKU14339.1"/>
    </source>
</evidence>
<dbReference type="SMART" id="SM01321">
    <property type="entry name" value="Y1_Tnp"/>
    <property type="match status" value="1"/>
</dbReference>
<dbReference type="PANTHER" id="PTHR34322">
    <property type="entry name" value="TRANSPOSASE, Y1_TNP DOMAIN-CONTAINING"/>
    <property type="match status" value="1"/>
</dbReference>
<gene>
    <name evidence="2" type="ORF">UX22_C0028G0005</name>
</gene>
<dbReference type="GO" id="GO:0004803">
    <property type="term" value="F:transposase activity"/>
    <property type="evidence" value="ECO:0007669"/>
    <property type="project" value="InterPro"/>
</dbReference>
<dbReference type="EMBL" id="LCLJ01000028">
    <property type="protein sequence ID" value="KKU14339.1"/>
    <property type="molecule type" value="Genomic_DNA"/>
</dbReference>
<dbReference type="GO" id="GO:0006313">
    <property type="term" value="P:DNA transposition"/>
    <property type="evidence" value="ECO:0007669"/>
    <property type="project" value="InterPro"/>
</dbReference>
<dbReference type="PANTHER" id="PTHR34322:SF2">
    <property type="entry name" value="TRANSPOSASE IS200-LIKE DOMAIN-CONTAINING PROTEIN"/>
    <property type="match status" value="1"/>
</dbReference>
<comment type="caution">
    <text evidence="2">The sequence shown here is derived from an EMBL/GenBank/DDBJ whole genome shotgun (WGS) entry which is preliminary data.</text>
</comment>
<proteinExistence type="predicted"/>